<dbReference type="Proteomes" id="UP001174691">
    <property type="component" value="Unassembled WGS sequence"/>
</dbReference>
<feature type="region of interest" description="Disordered" evidence="1">
    <location>
        <begin position="1"/>
        <end position="75"/>
    </location>
</feature>
<evidence type="ECO:0000313" key="3">
    <source>
        <dbReference type="Proteomes" id="UP001174691"/>
    </source>
</evidence>
<reference evidence="2" key="1">
    <citation type="submission" date="2022-07" db="EMBL/GenBank/DDBJ databases">
        <title>Fungi with potential for degradation of polypropylene.</title>
        <authorList>
            <person name="Gostincar C."/>
        </authorList>
    </citation>
    <scope>NUCLEOTIDE SEQUENCE</scope>
    <source>
        <strain evidence="2">EXF-13287</strain>
    </source>
</reference>
<evidence type="ECO:0000256" key="1">
    <source>
        <dbReference type="SAM" id="MobiDB-lite"/>
    </source>
</evidence>
<feature type="region of interest" description="Disordered" evidence="1">
    <location>
        <begin position="103"/>
        <end position="131"/>
    </location>
</feature>
<proteinExistence type="predicted"/>
<name>A0AA38RTX2_9PEZI</name>
<evidence type="ECO:0000313" key="2">
    <source>
        <dbReference type="EMBL" id="KAJ9158043.1"/>
    </source>
</evidence>
<feature type="compositionally biased region" description="Basic and acidic residues" evidence="1">
    <location>
        <begin position="1"/>
        <end position="14"/>
    </location>
</feature>
<dbReference type="AlphaFoldDB" id="A0AA38RTX2"/>
<accession>A0AA38RTX2</accession>
<dbReference type="EMBL" id="JANBVN010000042">
    <property type="protein sequence ID" value="KAJ9158043.1"/>
    <property type="molecule type" value="Genomic_DNA"/>
</dbReference>
<protein>
    <submittedName>
        <fullName evidence="2">Uncharacterized protein</fullName>
    </submittedName>
</protein>
<keyword evidence="3" id="KW-1185">Reference proteome</keyword>
<gene>
    <name evidence="2" type="ORF">NKR19_g3693</name>
</gene>
<sequence length="174" mass="19638">MAESKDNKQYKYRQEIQQPAISTDEGGEDGMDDQDDERGRSRQDPQRGRASLRSAADQYGQAKQRSQVNHRTRMGFDNIAAAQPLPADAPSMEQSDRINYQPHHRHLNERSSINPRRIVTAEPTQNRVPPVPLESVSFQSRIAATNARDAYQNEALLRENITGSIPLAEAWDEG</sequence>
<organism evidence="2 3">
    <name type="scientific">Coniochaeta hoffmannii</name>
    <dbReference type="NCBI Taxonomy" id="91930"/>
    <lineage>
        <taxon>Eukaryota</taxon>
        <taxon>Fungi</taxon>
        <taxon>Dikarya</taxon>
        <taxon>Ascomycota</taxon>
        <taxon>Pezizomycotina</taxon>
        <taxon>Sordariomycetes</taxon>
        <taxon>Sordariomycetidae</taxon>
        <taxon>Coniochaetales</taxon>
        <taxon>Coniochaetaceae</taxon>
        <taxon>Coniochaeta</taxon>
    </lineage>
</organism>
<feature type="compositionally biased region" description="Acidic residues" evidence="1">
    <location>
        <begin position="25"/>
        <end position="36"/>
    </location>
</feature>
<feature type="compositionally biased region" description="Basic and acidic residues" evidence="1">
    <location>
        <begin position="37"/>
        <end position="47"/>
    </location>
</feature>
<comment type="caution">
    <text evidence="2">The sequence shown here is derived from an EMBL/GenBank/DDBJ whole genome shotgun (WGS) entry which is preliminary data.</text>
</comment>